<name>A0AAP0JP10_9MAGN</name>
<evidence type="ECO:0000313" key="1">
    <source>
        <dbReference type="EMBL" id="KAK9137593.1"/>
    </source>
</evidence>
<dbReference type="Proteomes" id="UP001417504">
    <property type="component" value="Unassembled WGS sequence"/>
</dbReference>
<sequence length="76" mass="8789">MISFVTRTAKRLQLMSAAKTFDEASMERSKSFIKALRLSNYSSTTGVLYCKPHFEQLFKETDIEQLFKKNGSFLKN</sequence>
<reference evidence="1 2" key="1">
    <citation type="submission" date="2024-01" db="EMBL/GenBank/DDBJ databases">
        <title>Genome assemblies of Stephania.</title>
        <authorList>
            <person name="Yang L."/>
        </authorList>
    </citation>
    <scope>NUCLEOTIDE SEQUENCE [LARGE SCALE GENOMIC DNA]</scope>
    <source>
        <strain evidence="1">QJT</strain>
        <tissue evidence="1">Leaf</tissue>
    </source>
</reference>
<evidence type="ECO:0000313" key="2">
    <source>
        <dbReference type="Proteomes" id="UP001417504"/>
    </source>
</evidence>
<accession>A0AAP0JP10</accession>
<keyword evidence="2" id="KW-1185">Reference proteome</keyword>
<comment type="caution">
    <text evidence="1">The sequence shown here is derived from an EMBL/GenBank/DDBJ whole genome shotgun (WGS) entry which is preliminary data.</text>
</comment>
<gene>
    <name evidence="1" type="ORF">Sjap_008187</name>
</gene>
<proteinExistence type="predicted"/>
<dbReference type="SUPFAM" id="SSF57716">
    <property type="entry name" value="Glucocorticoid receptor-like (DNA-binding domain)"/>
    <property type="match status" value="1"/>
</dbReference>
<dbReference type="EMBL" id="JBBNAE010000003">
    <property type="protein sequence ID" value="KAK9137593.1"/>
    <property type="molecule type" value="Genomic_DNA"/>
</dbReference>
<protein>
    <submittedName>
        <fullName evidence="1">Uncharacterized protein</fullName>
    </submittedName>
</protein>
<dbReference type="AlphaFoldDB" id="A0AAP0JP10"/>
<organism evidence="1 2">
    <name type="scientific">Stephania japonica</name>
    <dbReference type="NCBI Taxonomy" id="461633"/>
    <lineage>
        <taxon>Eukaryota</taxon>
        <taxon>Viridiplantae</taxon>
        <taxon>Streptophyta</taxon>
        <taxon>Embryophyta</taxon>
        <taxon>Tracheophyta</taxon>
        <taxon>Spermatophyta</taxon>
        <taxon>Magnoliopsida</taxon>
        <taxon>Ranunculales</taxon>
        <taxon>Menispermaceae</taxon>
        <taxon>Menispermoideae</taxon>
        <taxon>Cissampelideae</taxon>
        <taxon>Stephania</taxon>
    </lineage>
</organism>